<reference evidence="1" key="1">
    <citation type="submission" date="2020-05" db="EMBL/GenBank/DDBJ databases">
        <authorList>
            <person name="Chiriac C."/>
            <person name="Salcher M."/>
            <person name="Ghai R."/>
            <person name="Kavagutti S V."/>
        </authorList>
    </citation>
    <scope>NUCLEOTIDE SEQUENCE</scope>
</reference>
<evidence type="ECO:0000313" key="1">
    <source>
        <dbReference type="EMBL" id="CAB4779439.1"/>
    </source>
</evidence>
<organism evidence="1">
    <name type="scientific">freshwater metagenome</name>
    <dbReference type="NCBI Taxonomy" id="449393"/>
    <lineage>
        <taxon>unclassified sequences</taxon>
        <taxon>metagenomes</taxon>
        <taxon>ecological metagenomes</taxon>
    </lineage>
</organism>
<proteinExistence type="predicted"/>
<dbReference type="AlphaFoldDB" id="A0A6J6W6K6"/>
<name>A0A6J6W6K6_9ZZZZ</name>
<gene>
    <name evidence="1" type="ORF">UFOPK2958_00428</name>
</gene>
<accession>A0A6J6W6K6</accession>
<sequence>MSSEPLDIEIFTAEKTAAFAAMNSAQLIGIALRERNNRGWGTARGIYLQLLRDEMTKRSISVETIRETGVVFLDEV</sequence>
<protein>
    <submittedName>
        <fullName evidence="1">Unannotated protein</fullName>
    </submittedName>
</protein>
<dbReference type="EMBL" id="CAFAAB010000033">
    <property type="protein sequence ID" value="CAB4779439.1"/>
    <property type="molecule type" value="Genomic_DNA"/>
</dbReference>